<dbReference type="PANTHER" id="PTHR19879">
    <property type="entry name" value="TRANSCRIPTION INITIATION FACTOR TFIID"/>
    <property type="match status" value="1"/>
</dbReference>
<name>A0A455SVG9_9CHLR</name>
<evidence type="ECO:0000256" key="1">
    <source>
        <dbReference type="PROSITE-ProRule" id="PRU00221"/>
    </source>
</evidence>
<organism evidence="2">
    <name type="scientific">Thermogemmatispora argillosa</name>
    <dbReference type="NCBI Taxonomy" id="2045280"/>
    <lineage>
        <taxon>Bacteria</taxon>
        <taxon>Bacillati</taxon>
        <taxon>Chloroflexota</taxon>
        <taxon>Ktedonobacteria</taxon>
        <taxon>Thermogemmatisporales</taxon>
        <taxon>Thermogemmatisporaceae</taxon>
        <taxon>Thermogemmatispora</taxon>
    </lineage>
</organism>
<dbReference type="PROSITE" id="PS50294">
    <property type="entry name" value="WD_REPEATS_REGION"/>
    <property type="match status" value="1"/>
</dbReference>
<dbReference type="SMART" id="SM00320">
    <property type="entry name" value="WD40"/>
    <property type="match status" value="4"/>
</dbReference>
<proteinExistence type="predicted"/>
<keyword evidence="1" id="KW-0853">WD repeat</keyword>
<feature type="repeat" description="WD" evidence="1">
    <location>
        <begin position="226"/>
        <end position="257"/>
    </location>
</feature>
<accession>A0A455SVG9</accession>
<dbReference type="SUPFAM" id="SSF50998">
    <property type="entry name" value="Quinoprotein alcohol dehydrogenase-like"/>
    <property type="match status" value="1"/>
</dbReference>
<protein>
    <submittedName>
        <fullName evidence="2">Uncharacterized protein</fullName>
    </submittedName>
</protein>
<dbReference type="InterPro" id="IPR001680">
    <property type="entry name" value="WD40_rpt"/>
</dbReference>
<dbReference type="AlphaFoldDB" id="A0A455SVG9"/>
<evidence type="ECO:0000313" key="2">
    <source>
        <dbReference type="EMBL" id="BBH92413.1"/>
    </source>
</evidence>
<dbReference type="PANTHER" id="PTHR19879:SF9">
    <property type="entry name" value="TRANSCRIPTION INITIATION FACTOR TFIID SUBUNIT 5"/>
    <property type="match status" value="1"/>
</dbReference>
<gene>
    <name evidence="2" type="ORF">KTA_06120</name>
</gene>
<dbReference type="PROSITE" id="PS50082">
    <property type="entry name" value="WD_REPEATS_2"/>
    <property type="match status" value="2"/>
</dbReference>
<reference evidence="2" key="1">
    <citation type="submission" date="2018-12" db="EMBL/GenBank/DDBJ databases">
        <title>Novel natural products biosynthetic potential of the class Ktedonobacteria.</title>
        <authorList>
            <person name="Zheng Y."/>
            <person name="Saitou A."/>
            <person name="Wang C.M."/>
            <person name="Toyoda A."/>
            <person name="Minakuchi Y."/>
            <person name="Sekiguchi Y."/>
            <person name="Ueda K."/>
            <person name="Takano H."/>
            <person name="Sakai Y."/>
            <person name="Yokota A."/>
            <person name="Yabe S."/>
        </authorList>
    </citation>
    <scope>NUCLEOTIDE SEQUENCE</scope>
    <source>
        <strain evidence="2">A3-2</strain>
    </source>
</reference>
<dbReference type="InterPro" id="IPR011047">
    <property type="entry name" value="Quinoprotein_ADH-like_sf"/>
</dbReference>
<dbReference type="Gene3D" id="2.130.10.10">
    <property type="entry name" value="YVTN repeat-like/Quinoprotein amine dehydrogenase"/>
    <property type="match status" value="2"/>
</dbReference>
<feature type="repeat" description="WD" evidence="1">
    <location>
        <begin position="363"/>
        <end position="397"/>
    </location>
</feature>
<dbReference type="InterPro" id="IPR015943">
    <property type="entry name" value="WD40/YVTN_repeat-like_dom_sf"/>
</dbReference>
<sequence>MGTLLAPQFVRHLSRRSLLRQALTLTGRPSPLEAGASQQWLSLSQQVAGAGSRPAPGTLLVRHQMSFLKKPAIPYGLAWAPDSSLLAALAIPVSEGESPGLLYLWEASGRIHSVYQALGTRGAALAWVPRGLHLSFLEGSKQVVASLLRLWNVTTAHIDDELVAGSPAKLATAAPFPVYALAWAPDGSRVAFADDYAVTVYDGASHRVLVGYPQAAPAGGQPSYIVAWSPDGKTIASAGHTHAVQFWEAATGRPLHYFPEQTKALAAVWSPDGQALAYLAGTVSLQSWNQPQPLRLVVRQADSGRLLLSQPALYPAVAPARHEIPLLLRGLAWSPSSRWLTTAGQGAMVQVWEIARRRLALTYRGHRAPVLAVAWSPDGDWLASASSDGEVHVWKAP</sequence>
<dbReference type="Pfam" id="PF00400">
    <property type="entry name" value="WD40"/>
    <property type="match status" value="3"/>
</dbReference>
<dbReference type="EMBL" id="AP019377">
    <property type="protein sequence ID" value="BBH92413.1"/>
    <property type="molecule type" value="Genomic_DNA"/>
</dbReference>